<gene>
    <name evidence="1" type="ORF">FHU10_2624</name>
</gene>
<reference evidence="1" key="2">
    <citation type="submission" date="2019-08" db="EMBL/GenBank/DDBJ databases">
        <title>Investigation of anaerobic lignin degradation for improved lignocellulosic biofuels.</title>
        <authorList>
            <person name="Deangelis K.PhD."/>
        </authorList>
    </citation>
    <scope>NUCLEOTIDE SEQUENCE [LARGE SCALE GENOMIC DNA]</scope>
    <source>
        <strain evidence="1">128R</strain>
    </source>
</reference>
<proteinExistence type="predicted"/>
<name>A0A559T641_SERFO</name>
<evidence type="ECO:0000313" key="1">
    <source>
        <dbReference type="EMBL" id="TVZ70078.1"/>
    </source>
</evidence>
<dbReference type="AlphaFoldDB" id="A0A559T641"/>
<sequence length="57" mass="5823">MREITDDEVISITGAGLISTLVDDVTSVISDTLDAPEVLVGQAGVIVIRVGGLLGLD</sequence>
<organism evidence="1">
    <name type="scientific">Serratia fonticola</name>
    <dbReference type="NCBI Taxonomy" id="47917"/>
    <lineage>
        <taxon>Bacteria</taxon>
        <taxon>Pseudomonadati</taxon>
        <taxon>Pseudomonadota</taxon>
        <taxon>Gammaproteobacteria</taxon>
        <taxon>Enterobacterales</taxon>
        <taxon>Yersiniaceae</taxon>
        <taxon>Serratia</taxon>
    </lineage>
</organism>
<dbReference type="EMBL" id="VISQ01000001">
    <property type="protein sequence ID" value="TVZ70078.1"/>
    <property type="molecule type" value="Genomic_DNA"/>
</dbReference>
<accession>A0A559T641</accession>
<comment type="caution">
    <text evidence="1">The sequence shown here is derived from an EMBL/GenBank/DDBJ whole genome shotgun (WGS) entry which is preliminary data.</text>
</comment>
<reference evidence="1" key="1">
    <citation type="submission" date="2019-06" db="EMBL/GenBank/DDBJ databases">
        <authorList>
            <person name="Deangelis K."/>
            <person name="Huntemann M."/>
            <person name="Clum A."/>
            <person name="Pillay M."/>
            <person name="Palaniappan K."/>
            <person name="Varghese N."/>
            <person name="Mikhailova N."/>
            <person name="Stamatis D."/>
            <person name="Reddy T."/>
            <person name="Daum C."/>
            <person name="Shapiro N."/>
            <person name="Ivanova N."/>
            <person name="Kyrpides N."/>
            <person name="Woyke T."/>
        </authorList>
    </citation>
    <scope>NUCLEOTIDE SEQUENCE [LARGE SCALE GENOMIC DNA]</scope>
    <source>
        <strain evidence="1">128R</strain>
    </source>
</reference>
<protein>
    <submittedName>
        <fullName evidence="1">Uncharacterized protein</fullName>
    </submittedName>
</protein>